<dbReference type="CDD" id="cd00371">
    <property type="entry name" value="HMA"/>
    <property type="match status" value="1"/>
</dbReference>
<dbReference type="SUPFAM" id="SSF54928">
    <property type="entry name" value="RNA-binding domain, RBD"/>
    <property type="match status" value="1"/>
</dbReference>
<dbReference type="EMBL" id="CAJNOE010001535">
    <property type="protein sequence ID" value="CAF1431555.1"/>
    <property type="molecule type" value="Genomic_DNA"/>
</dbReference>
<dbReference type="InterPro" id="IPR017969">
    <property type="entry name" value="Heavy-metal-associated_CS"/>
</dbReference>
<reference evidence="8" key="1">
    <citation type="submission" date="2021-02" db="EMBL/GenBank/DDBJ databases">
        <authorList>
            <person name="Nowell W R."/>
        </authorList>
    </citation>
    <scope>NUCLEOTIDE SEQUENCE</scope>
</reference>
<dbReference type="Pfam" id="PF00403">
    <property type="entry name" value="HMA"/>
    <property type="match status" value="1"/>
</dbReference>
<evidence type="ECO:0000259" key="6">
    <source>
        <dbReference type="PROSITE" id="PS50102"/>
    </source>
</evidence>
<evidence type="ECO:0000256" key="3">
    <source>
        <dbReference type="ARBA" id="ARBA00022884"/>
    </source>
</evidence>
<sequence length="233" mass="26248">MTRISWINGLVGGLLISSCCVIQLFLNLFGIGCAGLNTLLLPYRPLFISLTIISLSYSFFRYRPSKWQFTIIISITLLLSFSPELLRIYNNQFSRNNTIDHDFIITYWEILGMHCEGCRSAVIQALRKLNGVLSVNVDLETGRAKLTSRNTLDTDAVIQAVQSAGFQAKKLIQNSFEIDIHLMREGKMKGQAFVTFPNEVMALNALNDTNGFILHEKPIVVQFARTAKPKDII</sequence>
<dbReference type="GO" id="GO:0030626">
    <property type="term" value="F:U12 snRNA binding"/>
    <property type="evidence" value="ECO:0007669"/>
    <property type="project" value="TreeGrafter"/>
</dbReference>
<evidence type="ECO:0000256" key="5">
    <source>
        <dbReference type="SAM" id="Phobius"/>
    </source>
</evidence>
<dbReference type="SUPFAM" id="SSF55008">
    <property type="entry name" value="HMA, heavy metal-associated domain"/>
    <property type="match status" value="1"/>
</dbReference>
<accession>A0A815N3L5</accession>
<evidence type="ECO:0000256" key="4">
    <source>
        <dbReference type="PROSITE-ProRule" id="PRU00176"/>
    </source>
</evidence>
<dbReference type="PROSITE" id="PS50102">
    <property type="entry name" value="RRM"/>
    <property type="match status" value="1"/>
</dbReference>
<evidence type="ECO:0000313" key="9">
    <source>
        <dbReference type="Proteomes" id="UP000663860"/>
    </source>
</evidence>
<dbReference type="PROSITE" id="PS51257">
    <property type="entry name" value="PROKAR_LIPOPROTEIN"/>
    <property type="match status" value="1"/>
</dbReference>
<dbReference type="InterPro" id="IPR045164">
    <property type="entry name" value="RBM41/RNPC3"/>
</dbReference>
<dbReference type="InterPro" id="IPR035979">
    <property type="entry name" value="RBD_domain_sf"/>
</dbReference>
<protein>
    <recommendedName>
        <fullName evidence="10">HMA domain-containing protein</fullName>
    </recommendedName>
</protein>
<dbReference type="GO" id="GO:0097157">
    <property type="term" value="F:pre-mRNA intronic binding"/>
    <property type="evidence" value="ECO:0007669"/>
    <property type="project" value="TreeGrafter"/>
</dbReference>
<evidence type="ECO:0000313" key="8">
    <source>
        <dbReference type="EMBL" id="CAF1431555.1"/>
    </source>
</evidence>
<dbReference type="PROSITE" id="PS50846">
    <property type="entry name" value="HMA_2"/>
    <property type="match status" value="1"/>
</dbReference>
<dbReference type="Gene3D" id="3.30.70.100">
    <property type="match status" value="1"/>
</dbReference>
<evidence type="ECO:0000256" key="1">
    <source>
        <dbReference type="ARBA" id="ARBA00022723"/>
    </source>
</evidence>
<feature type="transmembrane region" description="Helical" evidence="5">
    <location>
        <begin position="6"/>
        <end position="29"/>
    </location>
</feature>
<keyword evidence="2" id="KW-0186">Copper</keyword>
<organism evidence="8 9">
    <name type="scientific">Adineta steineri</name>
    <dbReference type="NCBI Taxonomy" id="433720"/>
    <lineage>
        <taxon>Eukaryota</taxon>
        <taxon>Metazoa</taxon>
        <taxon>Spiralia</taxon>
        <taxon>Gnathifera</taxon>
        <taxon>Rotifera</taxon>
        <taxon>Eurotatoria</taxon>
        <taxon>Bdelloidea</taxon>
        <taxon>Adinetida</taxon>
        <taxon>Adinetidae</taxon>
        <taxon>Adineta</taxon>
    </lineage>
</organism>
<keyword evidence="3 4" id="KW-0694">RNA-binding</keyword>
<dbReference type="GO" id="GO:0046872">
    <property type="term" value="F:metal ion binding"/>
    <property type="evidence" value="ECO:0007669"/>
    <property type="project" value="UniProtKB-KW"/>
</dbReference>
<keyword evidence="5" id="KW-0472">Membrane</keyword>
<dbReference type="GO" id="GO:0006825">
    <property type="term" value="P:copper ion transport"/>
    <property type="evidence" value="ECO:0007669"/>
    <property type="project" value="UniProtKB-KW"/>
</dbReference>
<dbReference type="PANTHER" id="PTHR16105:SF0">
    <property type="entry name" value="RNA-BINDING REGION-CONTAINING PROTEIN 3"/>
    <property type="match status" value="1"/>
</dbReference>
<dbReference type="Pfam" id="PF00076">
    <property type="entry name" value="RRM_1"/>
    <property type="match status" value="1"/>
</dbReference>
<dbReference type="Proteomes" id="UP000663860">
    <property type="component" value="Unassembled WGS sequence"/>
</dbReference>
<dbReference type="InterPro" id="IPR012677">
    <property type="entry name" value="Nucleotide-bd_a/b_plait_sf"/>
</dbReference>
<dbReference type="AlphaFoldDB" id="A0A815N3L5"/>
<feature type="transmembrane region" description="Helical" evidence="5">
    <location>
        <begin position="66"/>
        <end position="86"/>
    </location>
</feature>
<evidence type="ECO:0000259" key="7">
    <source>
        <dbReference type="PROSITE" id="PS50846"/>
    </source>
</evidence>
<gene>
    <name evidence="8" type="ORF">IZO911_LOCUS41261</name>
</gene>
<keyword evidence="2" id="KW-0813">Transport</keyword>
<dbReference type="InterPro" id="IPR036163">
    <property type="entry name" value="HMA_dom_sf"/>
</dbReference>
<dbReference type="InterPro" id="IPR000504">
    <property type="entry name" value="RRM_dom"/>
</dbReference>
<dbReference type="Gene3D" id="3.30.70.330">
    <property type="match status" value="1"/>
</dbReference>
<feature type="domain" description="RRM" evidence="6">
    <location>
        <begin position="179"/>
        <end position="226"/>
    </location>
</feature>
<proteinExistence type="predicted"/>
<keyword evidence="1" id="KW-0479">Metal-binding</keyword>
<dbReference type="GO" id="GO:0005689">
    <property type="term" value="C:U12-type spliceosomal complex"/>
    <property type="evidence" value="ECO:0007669"/>
    <property type="project" value="TreeGrafter"/>
</dbReference>
<dbReference type="PROSITE" id="PS01047">
    <property type="entry name" value="HMA_1"/>
    <property type="match status" value="1"/>
</dbReference>
<comment type="caution">
    <text evidence="8">The sequence shown here is derived from an EMBL/GenBank/DDBJ whole genome shotgun (WGS) entry which is preliminary data.</text>
</comment>
<feature type="transmembrane region" description="Helical" evidence="5">
    <location>
        <begin position="41"/>
        <end position="60"/>
    </location>
</feature>
<evidence type="ECO:0008006" key="10">
    <source>
        <dbReference type="Google" id="ProtNLM"/>
    </source>
</evidence>
<keyword evidence="2" id="KW-0406">Ion transport</keyword>
<dbReference type="PANTHER" id="PTHR16105">
    <property type="entry name" value="RNA-BINDING REGION-CONTAINING PROTEIN 3"/>
    <property type="match status" value="1"/>
</dbReference>
<keyword evidence="5" id="KW-1133">Transmembrane helix</keyword>
<dbReference type="InterPro" id="IPR006121">
    <property type="entry name" value="HMA_dom"/>
</dbReference>
<evidence type="ECO:0000256" key="2">
    <source>
        <dbReference type="ARBA" id="ARBA00022796"/>
    </source>
</evidence>
<feature type="domain" description="HMA" evidence="7">
    <location>
        <begin position="104"/>
        <end position="169"/>
    </location>
</feature>
<name>A0A815N3L5_9BILA</name>
<dbReference type="GO" id="GO:0000398">
    <property type="term" value="P:mRNA splicing, via spliceosome"/>
    <property type="evidence" value="ECO:0007669"/>
    <property type="project" value="TreeGrafter"/>
</dbReference>
<keyword evidence="5" id="KW-0812">Transmembrane</keyword>
<keyword evidence="2" id="KW-0187">Copper transport</keyword>